<dbReference type="Pfam" id="PF04116">
    <property type="entry name" value="FA_hydroxylase"/>
    <property type="match status" value="1"/>
</dbReference>
<evidence type="ECO:0000256" key="3">
    <source>
        <dbReference type="ARBA" id="ARBA00022989"/>
    </source>
</evidence>
<organism evidence="7 8">
    <name type="scientific">Stylonychia lemnae</name>
    <name type="common">Ciliate</name>
    <dbReference type="NCBI Taxonomy" id="5949"/>
    <lineage>
        <taxon>Eukaryota</taxon>
        <taxon>Sar</taxon>
        <taxon>Alveolata</taxon>
        <taxon>Ciliophora</taxon>
        <taxon>Intramacronucleata</taxon>
        <taxon>Spirotrichea</taxon>
        <taxon>Stichotrichia</taxon>
        <taxon>Sporadotrichida</taxon>
        <taxon>Oxytrichidae</taxon>
        <taxon>Stylonychinae</taxon>
        <taxon>Stylonychia</taxon>
    </lineage>
</organism>
<feature type="transmembrane region" description="Helical" evidence="5">
    <location>
        <begin position="162"/>
        <end position="184"/>
    </location>
</feature>
<dbReference type="GO" id="GO:0016020">
    <property type="term" value="C:membrane"/>
    <property type="evidence" value="ECO:0007669"/>
    <property type="project" value="UniProtKB-SubCell"/>
</dbReference>
<evidence type="ECO:0000256" key="4">
    <source>
        <dbReference type="ARBA" id="ARBA00023136"/>
    </source>
</evidence>
<keyword evidence="3 5" id="KW-1133">Transmembrane helix</keyword>
<dbReference type="EMBL" id="CCKQ01000733">
    <property type="protein sequence ID" value="CDW71830.1"/>
    <property type="molecule type" value="Genomic_DNA"/>
</dbReference>
<gene>
    <name evidence="7" type="primary">Contig12822.g13684</name>
    <name evidence="7" type="ORF">STYLEM_780</name>
</gene>
<evidence type="ECO:0000313" key="7">
    <source>
        <dbReference type="EMBL" id="CDW71830.1"/>
    </source>
</evidence>
<dbReference type="PANTHER" id="PTHR11863">
    <property type="entry name" value="STEROL DESATURASE"/>
    <property type="match status" value="1"/>
</dbReference>
<dbReference type="GO" id="GO:0005506">
    <property type="term" value="F:iron ion binding"/>
    <property type="evidence" value="ECO:0007669"/>
    <property type="project" value="InterPro"/>
</dbReference>
<feature type="transmembrane region" description="Helical" evidence="5">
    <location>
        <begin position="66"/>
        <end position="87"/>
    </location>
</feature>
<dbReference type="InterPro" id="IPR006694">
    <property type="entry name" value="Fatty_acid_hydroxylase"/>
</dbReference>
<protein>
    <submittedName>
        <fullName evidence="7">Sterol desaturase family protein</fullName>
    </submittedName>
</protein>
<dbReference type="Proteomes" id="UP000039865">
    <property type="component" value="Unassembled WGS sequence"/>
</dbReference>
<evidence type="ECO:0000313" key="8">
    <source>
        <dbReference type="Proteomes" id="UP000039865"/>
    </source>
</evidence>
<reference evidence="7 8" key="1">
    <citation type="submission" date="2014-06" db="EMBL/GenBank/DDBJ databases">
        <authorList>
            <person name="Swart Estienne"/>
        </authorList>
    </citation>
    <scope>NUCLEOTIDE SEQUENCE [LARGE SCALE GENOMIC DNA]</scope>
    <source>
        <strain evidence="7 8">130c</strain>
    </source>
</reference>
<dbReference type="InterPro" id="IPR050307">
    <property type="entry name" value="Sterol_Desaturase_Related"/>
</dbReference>
<evidence type="ECO:0000256" key="2">
    <source>
        <dbReference type="ARBA" id="ARBA00022692"/>
    </source>
</evidence>
<dbReference type="OrthoDB" id="1658724at2759"/>
<keyword evidence="4 5" id="KW-0472">Membrane</keyword>
<comment type="subcellular location">
    <subcellularLocation>
        <location evidence="1">Membrane</location>
    </subcellularLocation>
</comment>
<feature type="transmembrane region" description="Helical" evidence="5">
    <location>
        <begin position="123"/>
        <end position="142"/>
    </location>
</feature>
<dbReference type="GO" id="GO:0016491">
    <property type="term" value="F:oxidoreductase activity"/>
    <property type="evidence" value="ECO:0007669"/>
    <property type="project" value="InterPro"/>
</dbReference>
<evidence type="ECO:0000259" key="6">
    <source>
        <dbReference type="Pfam" id="PF04116"/>
    </source>
</evidence>
<evidence type="ECO:0000256" key="5">
    <source>
        <dbReference type="SAM" id="Phobius"/>
    </source>
</evidence>
<keyword evidence="8" id="KW-1185">Reference proteome</keyword>
<name>A0A077ZR65_STYLE</name>
<accession>A0A077ZR65</accession>
<keyword evidence="2 5" id="KW-0812">Transmembrane</keyword>
<dbReference type="AlphaFoldDB" id="A0A077ZR65"/>
<evidence type="ECO:0000256" key="1">
    <source>
        <dbReference type="ARBA" id="ARBA00004370"/>
    </source>
</evidence>
<proteinExistence type="predicted"/>
<sequence length="322" mass="39026">MEKITISTLLQRELKRYSDRGLGLIFGIVWGLLLLKFVPPFARFIWPIALNFIAQYEVERWKFIFYFTWLFNCTWYFFINLCFCLIYKLEWKIFERSRVHNEPWPWKVNQKEWRKQLNKTLKVIFLNNFVIIPSLVLMQAQIFGTESTYSFEIEELPDAKTFFLQTTFCMLLEDFLFTLSHRLLHIPFFYKRVHKQHHQYNISIGICAEYAHPIEFVFGNSIPFAIPCLILGRKMHAFTYLLWNVYRVANTVYGHSGYEFDWVFSDLLPFMATARYHDFHHSHNVGNYSGSFIFWDIIFEWNKDYYKHYAKIEQQSKQTKTE</sequence>
<feature type="transmembrane region" description="Helical" evidence="5">
    <location>
        <begin position="21"/>
        <end position="46"/>
    </location>
</feature>
<dbReference type="OMA" id="FCMIVED"/>
<dbReference type="InParanoid" id="A0A077ZR65"/>
<dbReference type="GO" id="GO:0008610">
    <property type="term" value="P:lipid biosynthetic process"/>
    <property type="evidence" value="ECO:0007669"/>
    <property type="project" value="InterPro"/>
</dbReference>
<feature type="domain" description="Fatty acid hydroxylase" evidence="6">
    <location>
        <begin position="167"/>
        <end position="299"/>
    </location>
</feature>